<dbReference type="InterPro" id="IPR036390">
    <property type="entry name" value="WH_DNA-bd_sf"/>
</dbReference>
<dbReference type="SUPFAM" id="SSF46785">
    <property type="entry name" value="Winged helix' DNA-binding domain"/>
    <property type="match status" value="1"/>
</dbReference>
<dbReference type="GO" id="GO:0061809">
    <property type="term" value="F:NAD+ nucleosidase activity, cyclic ADP-ribose generating"/>
    <property type="evidence" value="ECO:0007669"/>
    <property type="project" value="UniProtKB-EC"/>
</dbReference>
<dbReference type="PANTHER" id="PTHR11017">
    <property type="entry name" value="LEUCINE-RICH REPEAT-CONTAINING PROTEIN"/>
    <property type="match status" value="1"/>
</dbReference>
<dbReference type="Gene3D" id="3.80.10.10">
    <property type="entry name" value="Ribonuclease Inhibitor"/>
    <property type="match status" value="1"/>
</dbReference>
<dbReference type="eggNOG" id="ENOG502QQJE">
    <property type="taxonomic scope" value="Eukaryota"/>
</dbReference>
<dbReference type="Gene3D" id="3.40.50.10140">
    <property type="entry name" value="Toll/interleukin-1 receptor homology (TIR) domain"/>
    <property type="match status" value="1"/>
</dbReference>
<organism evidence="10">
    <name type="scientific">Glycine max</name>
    <name type="common">Soybean</name>
    <name type="synonym">Glycine hispida</name>
    <dbReference type="NCBI Taxonomy" id="3847"/>
    <lineage>
        <taxon>Eukaryota</taxon>
        <taxon>Viridiplantae</taxon>
        <taxon>Streptophyta</taxon>
        <taxon>Embryophyta</taxon>
        <taxon>Tracheophyta</taxon>
        <taxon>Spermatophyta</taxon>
        <taxon>Magnoliopsida</taxon>
        <taxon>eudicotyledons</taxon>
        <taxon>Gunneridae</taxon>
        <taxon>Pentapetalae</taxon>
        <taxon>rosids</taxon>
        <taxon>fabids</taxon>
        <taxon>Fabales</taxon>
        <taxon>Fabaceae</taxon>
        <taxon>Papilionoideae</taxon>
        <taxon>50 kb inversion clade</taxon>
        <taxon>NPAAA clade</taxon>
        <taxon>indigoferoid/millettioid clade</taxon>
        <taxon>Phaseoleae</taxon>
        <taxon>Glycine</taxon>
        <taxon>Glycine subgen. Soja</taxon>
    </lineage>
</organism>
<dbReference type="InterPro" id="IPR058192">
    <property type="entry name" value="WHD_ROQ1-like"/>
</dbReference>
<evidence type="ECO:0000256" key="4">
    <source>
        <dbReference type="ARBA" id="ARBA00022801"/>
    </source>
</evidence>
<evidence type="ECO:0000256" key="7">
    <source>
        <dbReference type="ARBA" id="ARBA00047304"/>
    </source>
</evidence>
<evidence type="ECO:0000256" key="8">
    <source>
        <dbReference type="SAM" id="MobiDB-lite"/>
    </source>
</evidence>
<comment type="catalytic activity">
    <reaction evidence="7">
        <text>NAD(+) + H2O = ADP-D-ribose + nicotinamide + H(+)</text>
        <dbReference type="Rhea" id="RHEA:16301"/>
        <dbReference type="ChEBI" id="CHEBI:15377"/>
        <dbReference type="ChEBI" id="CHEBI:15378"/>
        <dbReference type="ChEBI" id="CHEBI:17154"/>
        <dbReference type="ChEBI" id="CHEBI:57540"/>
        <dbReference type="ChEBI" id="CHEBI:57967"/>
        <dbReference type="EC" id="3.2.2.6"/>
    </reaction>
    <physiologicalReaction direction="left-to-right" evidence="7">
        <dbReference type="Rhea" id="RHEA:16302"/>
    </physiologicalReaction>
</comment>
<dbReference type="InterPro" id="IPR000157">
    <property type="entry name" value="TIR_dom"/>
</dbReference>
<dbReference type="InterPro" id="IPR042197">
    <property type="entry name" value="Apaf_helical"/>
</dbReference>
<gene>
    <name evidence="11" type="primary">LOC100809413</name>
    <name evidence="10" type="ORF">GLYMA_16G085900</name>
</gene>
<reference evidence="10" key="3">
    <citation type="submission" date="2018-07" db="EMBL/GenBank/DDBJ databases">
        <title>WGS assembly of Glycine max.</title>
        <authorList>
            <person name="Schmutz J."/>
            <person name="Cannon S."/>
            <person name="Schlueter J."/>
            <person name="Ma J."/>
            <person name="Mitros T."/>
            <person name="Nelson W."/>
            <person name="Hyten D."/>
            <person name="Song Q."/>
            <person name="Thelen J."/>
            <person name="Cheng J."/>
            <person name="Xu D."/>
            <person name="Hellsten U."/>
            <person name="May G."/>
            <person name="Yu Y."/>
            <person name="Sakurai T."/>
            <person name="Umezawa T."/>
            <person name="Bhattacharyya M."/>
            <person name="Sandhu D."/>
            <person name="Valliyodan B."/>
            <person name="Lindquist E."/>
            <person name="Peto M."/>
            <person name="Grant D."/>
            <person name="Shu S."/>
            <person name="Goodstein D."/>
            <person name="Barry K."/>
            <person name="Futrell-Griggs M."/>
            <person name="Abernathy B."/>
            <person name="Du J."/>
            <person name="Tian Z."/>
            <person name="Zhu L."/>
            <person name="Gill N."/>
            <person name="Joshi T."/>
            <person name="Libault M."/>
            <person name="Sethuraman A."/>
            <person name="Zhang X."/>
            <person name="Shinozaki K."/>
            <person name="Nguyen H."/>
            <person name="Wing R."/>
            <person name="Cregan P."/>
            <person name="Specht J."/>
            <person name="Grimwood J."/>
            <person name="Rokhsar D."/>
            <person name="Stacey G."/>
            <person name="Shoemaker R."/>
            <person name="Jackson S."/>
        </authorList>
    </citation>
    <scope>NUCLEOTIDE SEQUENCE</scope>
    <source>
        <tissue evidence="10">Callus</tissue>
    </source>
</reference>
<accession>I1MM78</accession>
<evidence type="ECO:0000256" key="3">
    <source>
        <dbReference type="ARBA" id="ARBA00022737"/>
    </source>
</evidence>
<dbReference type="AlphaFoldDB" id="I1MM78"/>
<dbReference type="SMR" id="I1MM78"/>
<dbReference type="HOGENOM" id="CLU_001561_1_1_1"/>
<dbReference type="EnsemblPlants" id="KRH07398">
    <property type="protein sequence ID" value="KRH07398"/>
    <property type="gene ID" value="GLYMA_16G085900"/>
</dbReference>
<dbReference type="InterPro" id="IPR027417">
    <property type="entry name" value="P-loop_NTPase"/>
</dbReference>
<dbReference type="ExpressionAtlas" id="I1MM78">
    <property type="expression patterns" value="baseline and differential"/>
</dbReference>
<dbReference type="PROSITE" id="PS50104">
    <property type="entry name" value="TIR"/>
    <property type="match status" value="1"/>
</dbReference>
<dbReference type="KEGG" id="gmx:100809413"/>
<dbReference type="Pfam" id="PF01582">
    <property type="entry name" value="TIR"/>
    <property type="match status" value="1"/>
</dbReference>
<evidence type="ECO:0000256" key="2">
    <source>
        <dbReference type="ARBA" id="ARBA00022614"/>
    </source>
</evidence>
<keyword evidence="3" id="KW-0677">Repeat</keyword>
<dbReference type="InterPro" id="IPR032675">
    <property type="entry name" value="LRR_dom_sf"/>
</dbReference>
<name>I1MM78_SOYBN</name>
<dbReference type="GO" id="GO:0007165">
    <property type="term" value="P:signal transduction"/>
    <property type="evidence" value="ECO:0007669"/>
    <property type="project" value="InterPro"/>
</dbReference>
<reference evidence="11" key="2">
    <citation type="submission" date="2018-02" db="UniProtKB">
        <authorList>
            <consortium name="EnsemblPlants"/>
        </authorList>
    </citation>
    <scope>IDENTIFICATION</scope>
    <source>
        <strain evidence="11">Williams 82</strain>
    </source>
</reference>
<evidence type="ECO:0000256" key="1">
    <source>
        <dbReference type="ARBA" id="ARBA00011982"/>
    </source>
</evidence>
<dbReference type="InterPro" id="IPR035897">
    <property type="entry name" value="Toll_tir_struct_dom_sf"/>
</dbReference>
<reference evidence="10 11" key="1">
    <citation type="journal article" date="2010" name="Nature">
        <title>Genome sequence of the palaeopolyploid soybean.</title>
        <authorList>
            <person name="Schmutz J."/>
            <person name="Cannon S.B."/>
            <person name="Schlueter J."/>
            <person name="Ma J."/>
            <person name="Mitros T."/>
            <person name="Nelson W."/>
            <person name="Hyten D.L."/>
            <person name="Song Q."/>
            <person name="Thelen J.J."/>
            <person name="Cheng J."/>
            <person name="Xu D."/>
            <person name="Hellsten U."/>
            <person name="May G.D."/>
            <person name="Yu Y."/>
            <person name="Sakurai T."/>
            <person name="Umezawa T."/>
            <person name="Bhattacharyya M.K."/>
            <person name="Sandhu D."/>
            <person name="Valliyodan B."/>
            <person name="Lindquist E."/>
            <person name="Peto M."/>
            <person name="Grant D."/>
            <person name="Shu S."/>
            <person name="Goodstein D."/>
            <person name="Barry K."/>
            <person name="Futrell-Griggs M."/>
            <person name="Abernathy B."/>
            <person name="Du J."/>
            <person name="Tian Z."/>
            <person name="Zhu L."/>
            <person name="Gill N."/>
            <person name="Joshi T."/>
            <person name="Libault M."/>
            <person name="Sethuraman A."/>
            <person name="Zhang X.-C."/>
            <person name="Shinozaki K."/>
            <person name="Nguyen H.T."/>
            <person name="Wing R.A."/>
            <person name="Cregan P."/>
            <person name="Specht J."/>
            <person name="Grimwood J."/>
            <person name="Rokhsar D."/>
            <person name="Stacey G."/>
            <person name="Shoemaker R.C."/>
            <person name="Jackson S.A."/>
        </authorList>
    </citation>
    <scope>NUCLEOTIDE SEQUENCE [LARGE SCALE GENOMIC DNA]</scope>
    <source>
        <strain evidence="11">cv. Williams 82</strain>
        <tissue evidence="10">Callus</tissue>
    </source>
</reference>
<dbReference type="FunFam" id="3.40.50.10140:FF:000007">
    <property type="entry name" value="Disease resistance protein (TIR-NBS-LRR class)"/>
    <property type="match status" value="1"/>
</dbReference>
<keyword evidence="6" id="KW-0520">NAD</keyword>
<protein>
    <recommendedName>
        <fullName evidence="1">ADP-ribosyl cyclase/cyclic ADP-ribose hydrolase</fullName>
        <ecNumber evidence="1">3.2.2.6</ecNumber>
    </recommendedName>
</protein>
<dbReference type="PRINTS" id="PR00364">
    <property type="entry name" value="DISEASERSIST"/>
</dbReference>
<keyword evidence="5" id="KW-0611">Plant defense</keyword>
<feature type="domain" description="TIR" evidence="9">
    <location>
        <begin position="57"/>
        <end position="223"/>
    </location>
</feature>
<dbReference type="InterPro" id="IPR044974">
    <property type="entry name" value="Disease_R_plants"/>
</dbReference>
<dbReference type="SUPFAM" id="SSF52540">
    <property type="entry name" value="P-loop containing nucleoside triphosphate hydrolases"/>
    <property type="match status" value="1"/>
</dbReference>
<dbReference type="RefSeq" id="XP_003548631.2">
    <property type="nucleotide sequence ID" value="XM_003548583.5"/>
</dbReference>
<keyword evidence="2" id="KW-0433">Leucine-rich repeat</keyword>
<evidence type="ECO:0000313" key="12">
    <source>
        <dbReference type="Proteomes" id="UP000008827"/>
    </source>
</evidence>
<evidence type="ECO:0000313" key="10">
    <source>
        <dbReference type="EMBL" id="KRH07398.1"/>
    </source>
</evidence>
<dbReference type="Gramene" id="KRH07398">
    <property type="protein sequence ID" value="KRH07398"/>
    <property type="gene ID" value="GLYMA_16G085900"/>
</dbReference>
<dbReference type="Gene3D" id="1.10.8.430">
    <property type="entry name" value="Helical domain of apoptotic protease-activating factors"/>
    <property type="match status" value="1"/>
</dbReference>
<dbReference type="SUPFAM" id="SSF52200">
    <property type="entry name" value="Toll/Interleukin receptor TIR domain"/>
    <property type="match status" value="1"/>
</dbReference>
<dbReference type="SMART" id="SM00255">
    <property type="entry name" value="TIR"/>
    <property type="match status" value="1"/>
</dbReference>
<evidence type="ECO:0000259" key="9">
    <source>
        <dbReference type="PROSITE" id="PS50104"/>
    </source>
</evidence>
<feature type="compositionally biased region" description="Polar residues" evidence="8">
    <location>
        <begin position="1064"/>
        <end position="1075"/>
    </location>
</feature>
<evidence type="ECO:0000256" key="6">
    <source>
        <dbReference type="ARBA" id="ARBA00023027"/>
    </source>
</evidence>
<keyword evidence="12" id="KW-1185">Reference proteome</keyword>
<feature type="region of interest" description="Disordered" evidence="8">
    <location>
        <begin position="1064"/>
        <end position="1091"/>
    </location>
</feature>
<dbReference type="Proteomes" id="UP000008827">
    <property type="component" value="Chromosome 16"/>
</dbReference>
<dbReference type="FunFam" id="1.10.8.430:FF:000002">
    <property type="entry name" value="Disease resistance protein (TIR-NBS-LRR class)"/>
    <property type="match status" value="1"/>
</dbReference>
<dbReference type="PaxDb" id="3847-GLYMA16G10080.1"/>
<evidence type="ECO:0000256" key="5">
    <source>
        <dbReference type="ARBA" id="ARBA00022821"/>
    </source>
</evidence>
<sequence length="1113" mass="127199">MFSIYTKGVYFNGFIINFFFGSYGEKTHTVSCLLSRASSRIHFLHSMASSSSNSYSKVNDVFLNFRGEDTRKTFVSHLYAALSNAGINTFIDHKLRKGTELGEELLAVIKGSRISIVVFSANYASSTWCLHELVEIIYHRRAYGQVVVPVFYDVDPSDVRHQTGAFGQRLKALMQKSKPIDFMFTSWKSALKEASDLVGWDARNWRSEGDLVKQIVEDISRKLDTRLLSIPEFPVGLESRVQEVIEFINAQSDTGCVVGIWGMGGLGKTTMAKVIYNKIHRRFRHSSFIENIREVCENDSRGCFFLQQQLVSDILNIRVGMGIIGIEKKLFGRRPLIVLDDVTDVKQLKALSLNREWTGTGCVFIITTRDVRLLNVLKPYHRVHVCRIKEMDENESLELFSWHAFRQAHPREDLIKLSMDIVAYCGGLPLALEVLGSYLCERTKEEWESVLAKLRKIPNDQVQEKLRISYDDLDCEEKNIFLDICFFFIGKDRVNVTEILKGCDLHAEIGITILVERSLIKLEKNNKIKMHNLLRDMGREIVRQSSLEEPEKRSRLWVHQEVLDLLLEHTGTKAIEGLALKLQRTSGLHFNTKAFEKMKKLRLLQLDHVQLVGDYEYLNKNLRWLCLQGFPLQHIPENLYQENLISIELKYSNIRLVWKEPQLLQRLKILNLSHSRNLMHTPDFSKLPNLAKLNLKDCPRLSEVHQSIGDLNNLLVINLMDCTSLSNLPRRIYQLKSLQTLIFSGCSKIDMLEEDIVQMESLTTLIAKDTAVKEMPQSIVRLKNIVYISLCGLEGLARDVFPSLIWSWMSPTANLRSCTHSFGSMSTSLTSMDIHHNNLGDMLPMLVRLSKLRSILVQCDSKFQLTQKLSKVMDDLCQVKFTELERTSYESQISENAMESYLIGMGRYDQVINMLSKSISEGLRTNDSSDFPLPGDNYPYWLACIGQGHSVHFQLPVDSDCCIKGMTLCVVYSSTTKNMAEECLTGVSIVNYTKCTIHIYKRDTIISFNDEDWQGVISNLRPSDNVEIFVVLGHGLTVVKTALYLIYDDESITVKMEPSPNVIMESSSNMKTDPSPNVKMEPLSNMKSEPSMKPKKNIFARLIQRMGECTCMR</sequence>
<dbReference type="GeneID" id="100809413"/>
<dbReference type="Pfam" id="PF23282">
    <property type="entry name" value="WHD_ROQ1"/>
    <property type="match status" value="1"/>
</dbReference>
<dbReference type="SUPFAM" id="SSF52058">
    <property type="entry name" value="L domain-like"/>
    <property type="match status" value="1"/>
</dbReference>
<dbReference type="InterPro" id="IPR002182">
    <property type="entry name" value="NB-ARC"/>
</dbReference>
<dbReference type="Gene3D" id="3.40.50.300">
    <property type="entry name" value="P-loop containing nucleotide triphosphate hydrolases"/>
    <property type="match status" value="1"/>
</dbReference>
<dbReference type="OMA" id="TIWADER"/>
<dbReference type="EMBL" id="CM000849">
    <property type="protein sequence ID" value="KRH07398.1"/>
    <property type="molecule type" value="Genomic_DNA"/>
</dbReference>
<dbReference type="PANTHER" id="PTHR11017:SF560">
    <property type="entry name" value="RESISTANCE PROTEIN (TIR-NBS-LRR CLASS), PUTATIVE-RELATED"/>
    <property type="match status" value="1"/>
</dbReference>
<evidence type="ECO:0000313" key="11">
    <source>
        <dbReference type="EnsemblPlants" id="KRH07398"/>
    </source>
</evidence>
<dbReference type="EC" id="3.2.2.6" evidence="1"/>
<dbReference type="GO" id="GO:0006952">
    <property type="term" value="P:defense response"/>
    <property type="evidence" value="ECO:0007669"/>
    <property type="project" value="UniProtKB-KW"/>
</dbReference>
<keyword evidence="4" id="KW-0378">Hydrolase</keyword>
<dbReference type="OrthoDB" id="1901675at2759"/>
<dbReference type="GO" id="GO:0043531">
    <property type="term" value="F:ADP binding"/>
    <property type="evidence" value="ECO:0007669"/>
    <property type="project" value="InterPro"/>
</dbReference>
<proteinExistence type="predicted"/>
<dbReference type="Pfam" id="PF00931">
    <property type="entry name" value="NB-ARC"/>
    <property type="match status" value="1"/>
</dbReference>